<comment type="caution">
    <text evidence="2">The sequence shown here is derived from an EMBL/GenBank/DDBJ whole genome shotgun (WGS) entry which is preliminary data.</text>
</comment>
<feature type="transmembrane region" description="Helical" evidence="1">
    <location>
        <begin position="7"/>
        <end position="27"/>
    </location>
</feature>
<dbReference type="Proteomes" id="UP000824076">
    <property type="component" value="Unassembled WGS sequence"/>
</dbReference>
<dbReference type="AlphaFoldDB" id="A0A9D1IKA3"/>
<keyword evidence="1" id="KW-1133">Transmembrane helix</keyword>
<evidence type="ECO:0000313" key="2">
    <source>
        <dbReference type="EMBL" id="HIU38520.1"/>
    </source>
</evidence>
<protein>
    <submittedName>
        <fullName evidence="2">Uncharacterized protein</fullName>
    </submittedName>
</protein>
<proteinExistence type="predicted"/>
<evidence type="ECO:0000313" key="3">
    <source>
        <dbReference type="Proteomes" id="UP000824076"/>
    </source>
</evidence>
<sequence length="74" mass="8645">MKIKKSTYLPAILLIYLIFMAYLGLPILKRGDYLYYFSVAGISLLAIIMLHFTLKRKERRSESKKDASTEKNQE</sequence>
<keyword evidence="1" id="KW-0472">Membrane</keyword>
<dbReference type="EMBL" id="DVMS01000067">
    <property type="protein sequence ID" value="HIU38520.1"/>
    <property type="molecule type" value="Genomic_DNA"/>
</dbReference>
<reference evidence="2" key="2">
    <citation type="journal article" date="2021" name="PeerJ">
        <title>Extensive microbial diversity within the chicken gut microbiome revealed by metagenomics and culture.</title>
        <authorList>
            <person name="Gilroy R."/>
            <person name="Ravi A."/>
            <person name="Getino M."/>
            <person name="Pursley I."/>
            <person name="Horton D.L."/>
            <person name="Alikhan N.F."/>
            <person name="Baker D."/>
            <person name="Gharbi K."/>
            <person name="Hall N."/>
            <person name="Watson M."/>
            <person name="Adriaenssens E.M."/>
            <person name="Foster-Nyarko E."/>
            <person name="Jarju S."/>
            <person name="Secka A."/>
            <person name="Antonio M."/>
            <person name="Oren A."/>
            <person name="Chaudhuri R.R."/>
            <person name="La Ragione R."/>
            <person name="Hildebrand F."/>
            <person name="Pallen M.J."/>
        </authorList>
    </citation>
    <scope>NUCLEOTIDE SEQUENCE</scope>
    <source>
        <strain evidence="2">17073</strain>
    </source>
</reference>
<reference evidence="2" key="1">
    <citation type="submission" date="2020-10" db="EMBL/GenBank/DDBJ databases">
        <authorList>
            <person name="Gilroy R."/>
        </authorList>
    </citation>
    <scope>NUCLEOTIDE SEQUENCE</scope>
    <source>
        <strain evidence="2">17073</strain>
    </source>
</reference>
<accession>A0A9D1IKA3</accession>
<feature type="transmembrane region" description="Helical" evidence="1">
    <location>
        <begin position="33"/>
        <end position="54"/>
    </location>
</feature>
<gene>
    <name evidence="2" type="ORF">IAD18_02495</name>
</gene>
<evidence type="ECO:0000256" key="1">
    <source>
        <dbReference type="SAM" id="Phobius"/>
    </source>
</evidence>
<name>A0A9D1IKA3_9BACT</name>
<organism evidence="2 3">
    <name type="scientific">Candidatus Limisoma intestinavium</name>
    <dbReference type="NCBI Taxonomy" id="2840856"/>
    <lineage>
        <taxon>Bacteria</taxon>
        <taxon>Pseudomonadati</taxon>
        <taxon>Bacteroidota</taxon>
        <taxon>Bacteroidia</taxon>
        <taxon>Bacteroidales</taxon>
        <taxon>Candidatus Limisoma</taxon>
    </lineage>
</organism>
<keyword evidence="1" id="KW-0812">Transmembrane</keyword>